<feature type="transmembrane region" description="Helical" evidence="6">
    <location>
        <begin position="45"/>
        <end position="66"/>
    </location>
</feature>
<dbReference type="EMBL" id="CP031641">
    <property type="protein sequence ID" value="AXO89281.1"/>
    <property type="molecule type" value="Genomic_DNA"/>
</dbReference>
<evidence type="ECO:0000256" key="6">
    <source>
        <dbReference type="SAM" id="Phobius"/>
    </source>
</evidence>
<feature type="transmembrane region" description="Helical" evidence="6">
    <location>
        <begin position="7"/>
        <end position="25"/>
    </location>
</feature>
<keyword evidence="4 6" id="KW-0472">Membrane</keyword>
<feature type="domain" description="Lipopolysaccharide assembly protein A" evidence="7">
    <location>
        <begin position="26"/>
        <end position="82"/>
    </location>
</feature>
<protein>
    <submittedName>
        <fullName evidence="8">LapA family protein</fullName>
    </submittedName>
</protein>
<sequence>MRSLKRALLVSLVVVLVALVLFFVLENQQMVSLVLFGWAAPSMPVAVPVIGALVVGMAIGPFLTIFSTRLRKREARHSARQVPLKVDRKNPTGVPEASS</sequence>
<keyword evidence="9" id="KW-1185">Reference proteome</keyword>
<evidence type="ECO:0000256" key="3">
    <source>
        <dbReference type="ARBA" id="ARBA00022989"/>
    </source>
</evidence>
<gene>
    <name evidence="8" type="ORF">DZC75_15190</name>
</gene>
<keyword evidence="3 6" id="KW-1133">Transmembrane helix</keyword>
<evidence type="ECO:0000256" key="1">
    <source>
        <dbReference type="ARBA" id="ARBA00022475"/>
    </source>
</evidence>
<keyword evidence="2 6" id="KW-0812">Transmembrane</keyword>
<evidence type="ECO:0000256" key="5">
    <source>
        <dbReference type="SAM" id="MobiDB-lite"/>
    </source>
</evidence>
<keyword evidence="1" id="KW-1003">Cell membrane</keyword>
<dbReference type="RefSeq" id="WP_029613718.1">
    <property type="nucleotide sequence ID" value="NZ_CP009747.1"/>
</dbReference>
<evidence type="ECO:0000313" key="9">
    <source>
        <dbReference type="Proteomes" id="UP000258127"/>
    </source>
</evidence>
<dbReference type="Pfam" id="PF06305">
    <property type="entry name" value="LapA_dom"/>
    <property type="match status" value="1"/>
</dbReference>
<organism evidence="8 9">
    <name type="scientific">Pseudomonas parafulva</name>
    <dbReference type="NCBI Taxonomy" id="157782"/>
    <lineage>
        <taxon>Bacteria</taxon>
        <taxon>Pseudomonadati</taxon>
        <taxon>Pseudomonadota</taxon>
        <taxon>Gammaproteobacteria</taxon>
        <taxon>Pseudomonadales</taxon>
        <taxon>Pseudomonadaceae</taxon>
        <taxon>Pseudomonas</taxon>
    </lineage>
</organism>
<dbReference type="Proteomes" id="UP000258127">
    <property type="component" value="Chromosome"/>
</dbReference>
<accession>A0AAI8PCB4</accession>
<dbReference type="AlphaFoldDB" id="A0AAI8PCB4"/>
<reference evidence="8 9" key="1">
    <citation type="submission" date="2018-08" db="EMBL/GenBank/DDBJ databases">
        <authorList>
            <person name="Lee Y."/>
            <person name="Kakembo D."/>
        </authorList>
    </citation>
    <scope>NUCLEOTIDE SEQUENCE [LARGE SCALE GENOMIC DNA]</scope>
    <source>
        <strain evidence="8 9">JBCS1880</strain>
    </source>
</reference>
<evidence type="ECO:0000313" key="8">
    <source>
        <dbReference type="EMBL" id="AXO89281.1"/>
    </source>
</evidence>
<dbReference type="InterPro" id="IPR010445">
    <property type="entry name" value="LapA_dom"/>
</dbReference>
<evidence type="ECO:0000259" key="7">
    <source>
        <dbReference type="Pfam" id="PF06305"/>
    </source>
</evidence>
<feature type="region of interest" description="Disordered" evidence="5">
    <location>
        <begin position="76"/>
        <end position="99"/>
    </location>
</feature>
<dbReference type="GO" id="GO:0005886">
    <property type="term" value="C:plasma membrane"/>
    <property type="evidence" value="ECO:0007669"/>
    <property type="project" value="InterPro"/>
</dbReference>
<name>A0AAI8PCB4_9PSED</name>
<evidence type="ECO:0000256" key="2">
    <source>
        <dbReference type="ARBA" id="ARBA00022692"/>
    </source>
</evidence>
<proteinExistence type="predicted"/>
<evidence type="ECO:0000256" key="4">
    <source>
        <dbReference type="ARBA" id="ARBA00023136"/>
    </source>
</evidence>